<protein>
    <submittedName>
        <fullName evidence="2">Serine protease</fullName>
    </submittedName>
</protein>
<dbReference type="AlphaFoldDB" id="A0A372MIM8"/>
<feature type="chain" id="PRO_5016687306" evidence="1">
    <location>
        <begin position="22"/>
        <end position="249"/>
    </location>
</feature>
<dbReference type="PROSITE" id="PS51257">
    <property type="entry name" value="PROKAR_LIPOPROTEIN"/>
    <property type="match status" value="1"/>
</dbReference>
<organism evidence="2 3">
    <name type="scientific">Sphaerochaeta halotolerans</name>
    <dbReference type="NCBI Taxonomy" id="2293840"/>
    <lineage>
        <taxon>Bacteria</taxon>
        <taxon>Pseudomonadati</taxon>
        <taxon>Spirochaetota</taxon>
        <taxon>Spirochaetia</taxon>
        <taxon>Spirochaetales</taxon>
        <taxon>Sphaerochaetaceae</taxon>
        <taxon>Sphaerochaeta</taxon>
    </lineage>
</organism>
<evidence type="ECO:0000256" key="1">
    <source>
        <dbReference type="SAM" id="SignalP"/>
    </source>
</evidence>
<dbReference type="RefSeq" id="WP_117329590.1">
    <property type="nucleotide sequence ID" value="NZ_QUWK01000003.1"/>
</dbReference>
<gene>
    <name evidence="2" type="ORF">DYP60_03980</name>
</gene>
<evidence type="ECO:0000313" key="2">
    <source>
        <dbReference type="EMBL" id="RFU95642.1"/>
    </source>
</evidence>
<feature type="signal peptide" evidence="1">
    <location>
        <begin position="1"/>
        <end position="21"/>
    </location>
</feature>
<comment type="caution">
    <text evidence="2">The sequence shown here is derived from an EMBL/GenBank/DDBJ whole genome shotgun (WGS) entry which is preliminary data.</text>
</comment>
<sequence>MKKQLSVLLLSFLFVSCVLFAEETTLIKVKPRELAFGGLHWRTKSSITPTSPGPNYFNADPSAIWVDDWGLHLTLKQHGEKWWATEIYTRERVGYGTYTFTVETNAAAFDPHVVAGFFTWDTAPDEYNREIDIEFAAWGSPDGTKFQYVVQPYTDPERIEVFDPELNGNLTTHRIIWTPQDVSFASYHGAVDPDDPQSENMLINRWSYPQSPSEGRVRFRINLWLYQGKAPVSPVHLVVTSFLFEKWKP</sequence>
<dbReference type="Gene3D" id="2.60.120.200">
    <property type="match status" value="1"/>
</dbReference>
<reference evidence="2 3" key="2">
    <citation type="submission" date="2018-09" db="EMBL/GenBank/DDBJ databases">
        <title>Genome of Sphaerochaeta halotolerans strain 4-11.</title>
        <authorList>
            <person name="Nazina T.N."/>
            <person name="Sokolova D.S."/>
        </authorList>
    </citation>
    <scope>NUCLEOTIDE SEQUENCE [LARGE SCALE GENOMIC DNA]</scope>
    <source>
        <strain evidence="2 3">4-11</strain>
    </source>
</reference>
<keyword evidence="3" id="KW-1185">Reference proteome</keyword>
<evidence type="ECO:0000313" key="3">
    <source>
        <dbReference type="Proteomes" id="UP000264002"/>
    </source>
</evidence>
<dbReference type="GO" id="GO:0006508">
    <property type="term" value="P:proteolysis"/>
    <property type="evidence" value="ECO:0007669"/>
    <property type="project" value="UniProtKB-KW"/>
</dbReference>
<keyword evidence="1" id="KW-0732">Signal</keyword>
<dbReference type="SUPFAM" id="SSF49899">
    <property type="entry name" value="Concanavalin A-like lectins/glucanases"/>
    <property type="match status" value="1"/>
</dbReference>
<dbReference type="InterPro" id="IPR013320">
    <property type="entry name" value="ConA-like_dom_sf"/>
</dbReference>
<dbReference type="Proteomes" id="UP000264002">
    <property type="component" value="Unassembled WGS sequence"/>
</dbReference>
<keyword evidence="2" id="KW-0378">Hydrolase</keyword>
<accession>A0A372MIM8</accession>
<keyword evidence="2" id="KW-0645">Protease</keyword>
<dbReference type="EMBL" id="QUWK01000003">
    <property type="protein sequence ID" value="RFU95642.1"/>
    <property type="molecule type" value="Genomic_DNA"/>
</dbReference>
<dbReference type="GO" id="GO:0008233">
    <property type="term" value="F:peptidase activity"/>
    <property type="evidence" value="ECO:0007669"/>
    <property type="project" value="UniProtKB-KW"/>
</dbReference>
<reference evidence="3" key="1">
    <citation type="submission" date="2018-08" db="EMBL/GenBank/DDBJ databases">
        <authorList>
            <person name="Grouzdev D.S."/>
            <person name="Krutkina M.S."/>
        </authorList>
    </citation>
    <scope>NUCLEOTIDE SEQUENCE [LARGE SCALE GENOMIC DNA]</scope>
    <source>
        <strain evidence="3">4-11</strain>
    </source>
</reference>
<name>A0A372MIM8_9SPIR</name>
<proteinExistence type="predicted"/>